<keyword evidence="6" id="KW-0999">Mitochondrion inner membrane</keyword>
<evidence type="ECO:0000256" key="5">
    <source>
        <dbReference type="ARBA" id="ARBA00022692"/>
    </source>
</evidence>
<feature type="transmembrane region" description="Helical" evidence="11">
    <location>
        <begin position="6"/>
        <end position="28"/>
    </location>
</feature>
<keyword evidence="8" id="KW-0496">Mitochondrion</keyword>
<comment type="function">
    <text evidence="1">Required for the assembly of the ubiquinol-cytochrome c reductase complex (mitochondrial respiratory chain complex III or cytochrome b-c1 complex), mediating cytochrome b recruitment and probably stabilization within the complex. Thereby, plays an important role in ATP production by mitochondria. Cardiolipin-binding protein, it may also control the cardiolipin composition of mitochondria membranes and their morphology.</text>
</comment>
<organism evidence="12 13">
    <name type="scientific">Paramormyrops kingsleyae</name>
    <dbReference type="NCBI Taxonomy" id="1676925"/>
    <lineage>
        <taxon>Eukaryota</taxon>
        <taxon>Metazoa</taxon>
        <taxon>Chordata</taxon>
        <taxon>Craniata</taxon>
        <taxon>Vertebrata</taxon>
        <taxon>Euteleostomi</taxon>
        <taxon>Actinopterygii</taxon>
        <taxon>Neopterygii</taxon>
        <taxon>Teleostei</taxon>
        <taxon>Osteoglossocephala</taxon>
        <taxon>Osteoglossomorpha</taxon>
        <taxon>Osteoglossiformes</taxon>
        <taxon>Mormyridae</taxon>
        <taxon>Paramormyrops</taxon>
    </lineage>
</organism>
<dbReference type="AlphaFoldDB" id="A0A3B3QNB3"/>
<dbReference type="InterPro" id="IPR027896">
    <property type="entry name" value="UQCC3"/>
</dbReference>
<evidence type="ECO:0000256" key="2">
    <source>
        <dbReference type="ARBA" id="ARBA00004434"/>
    </source>
</evidence>
<sequence>MSSVRTILGYAGIVGVIGVGGALWFMMLPGEDRRREMMKVSIRRRFRSCPQNLPEASPIRMEETRQRNTLLLQAIKEAAETNENVARRFGHSRND</sequence>
<reference evidence="12" key="1">
    <citation type="submission" date="2025-08" db="UniProtKB">
        <authorList>
            <consortium name="Ensembl"/>
        </authorList>
    </citation>
    <scope>IDENTIFICATION</scope>
</reference>
<keyword evidence="13" id="KW-1185">Reference proteome</keyword>
<evidence type="ECO:0000313" key="13">
    <source>
        <dbReference type="Proteomes" id="UP000261540"/>
    </source>
</evidence>
<evidence type="ECO:0000256" key="9">
    <source>
        <dbReference type="ARBA" id="ARBA00023136"/>
    </source>
</evidence>
<evidence type="ECO:0000256" key="7">
    <source>
        <dbReference type="ARBA" id="ARBA00022989"/>
    </source>
</evidence>
<keyword evidence="7 11" id="KW-1133">Transmembrane helix</keyword>
<dbReference type="GO" id="GO:0034551">
    <property type="term" value="P:mitochondrial respiratory chain complex III assembly"/>
    <property type="evidence" value="ECO:0007669"/>
    <property type="project" value="InterPro"/>
</dbReference>
<dbReference type="PANTHER" id="PTHR36465:SF1">
    <property type="entry name" value="UBIQUINOL-CYTOCHROME-C REDUCTASE COMPLEX ASSEMBLY FACTOR 3"/>
    <property type="match status" value="1"/>
</dbReference>
<dbReference type="GO" id="GO:0006754">
    <property type="term" value="P:ATP biosynthetic process"/>
    <property type="evidence" value="ECO:0007669"/>
    <property type="project" value="UniProtKB-KW"/>
</dbReference>
<dbReference type="PANTHER" id="PTHR36465">
    <property type="entry name" value="UBIQUINOL-CYTOCHROME-C REDUCTASE COMPLEX ASSEMBLY FACTOR 3"/>
    <property type="match status" value="1"/>
</dbReference>
<proteinExistence type="inferred from homology"/>
<keyword evidence="10" id="KW-0066">ATP synthesis</keyword>
<evidence type="ECO:0000256" key="1">
    <source>
        <dbReference type="ARBA" id="ARBA00002879"/>
    </source>
</evidence>
<keyword evidence="5 11" id="KW-0812">Transmembrane</keyword>
<dbReference type="Proteomes" id="UP000261540">
    <property type="component" value="Unplaced"/>
</dbReference>
<reference evidence="12" key="2">
    <citation type="submission" date="2025-09" db="UniProtKB">
        <authorList>
            <consortium name="Ensembl"/>
        </authorList>
    </citation>
    <scope>IDENTIFICATION</scope>
</reference>
<keyword evidence="9 11" id="KW-0472">Membrane</keyword>
<name>A0A3B3QNB3_9TELE</name>
<dbReference type="GeneTree" id="ENSGT01030000234773"/>
<evidence type="ECO:0000313" key="12">
    <source>
        <dbReference type="Ensembl" id="ENSPKIP00000007065.1"/>
    </source>
</evidence>
<dbReference type="Pfam" id="PF15141">
    <property type="entry name" value="UQCC3"/>
    <property type="match status" value="1"/>
</dbReference>
<evidence type="ECO:0000256" key="4">
    <source>
        <dbReference type="ARBA" id="ARBA00016475"/>
    </source>
</evidence>
<evidence type="ECO:0000256" key="8">
    <source>
        <dbReference type="ARBA" id="ARBA00023128"/>
    </source>
</evidence>
<evidence type="ECO:0000256" key="11">
    <source>
        <dbReference type="SAM" id="Phobius"/>
    </source>
</evidence>
<evidence type="ECO:0000256" key="6">
    <source>
        <dbReference type="ARBA" id="ARBA00022792"/>
    </source>
</evidence>
<accession>A0A3B3QNB3</accession>
<dbReference type="Ensembl" id="ENSPKIT00000031109.1">
    <property type="protein sequence ID" value="ENSPKIP00000007065.1"/>
    <property type="gene ID" value="ENSPKIG00000023101.1"/>
</dbReference>
<protein>
    <recommendedName>
        <fullName evidence="4">Ubiquinol-cytochrome-c reductase complex assembly factor 3</fullName>
    </recommendedName>
</protein>
<evidence type="ECO:0000256" key="10">
    <source>
        <dbReference type="ARBA" id="ARBA00023310"/>
    </source>
</evidence>
<dbReference type="GO" id="GO:0005743">
    <property type="term" value="C:mitochondrial inner membrane"/>
    <property type="evidence" value="ECO:0007669"/>
    <property type="project" value="UniProtKB-SubCell"/>
</dbReference>
<evidence type="ECO:0000256" key="3">
    <source>
        <dbReference type="ARBA" id="ARBA00006970"/>
    </source>
</evidence>
<comment type="subcellular location">
    <subcellularLocation>
        <location evidence="2">Mitochondrion inner membrane</location>
        <topology evidence="2">Single-pass membrane protein</topology>
    </subcellularLocation>
</comment>
<dbReference type="STRING" id="1676925.ENSPKIP00000007065"/>
<comment type="similarity">
    <text evidence="3">Belongs to the UQCC3 family.</text>
</comment>